<dbReference type="InterPro" id="IPR000719">
    <property type="entry name" value="Prot_kinase_dom"/>
</dbReference>
<evidence type="ECO:0000256" key="2">
    <source>
        <dbReference type="ARBA" id="ARBA00004123"/>
    </source>
</evidence>
<dbReference type="GO" id="GO:0070525">
    <property type="term" value="P:tRNA threonylcarbamoyladenosine metabolic process"/>
    <property type="evidence" value="ECO:0007669"/>
    <property type="project" value="TreeGrafter"/>
</dbReference>
<evidence type="ECO:0000256" key="12">
    <source>
        <dbReference type="ARBA" id="ARBA00022840"/>
    </source>
</evidence>
<keyword evidence="10" id="KW-0418">Kinase</keyword>
<keyword evidence="8" id="KW-0819">tRNA processing</keyword>
<name>A0A163K2D4_ABSGL</name>
<dbReference type="STRING" id="4829.A0A163K2D4"/>
<dbReference type="Pfam" id="PF00069">
    <property type="entry name" value="Pkinase"/>
    <property type="match status" value="1"/>
</dbReference>
<feature type="domain" description="Protein kinase" evidence="16">
    <location>
        <begin position="1"/>
        <end position="220"/>
    </location>
</feature>
<dbReference type="GO" id="GO:0005829">
    <property type="term" value="C:cytosol"/>
    <property type="evidence" value="ECO:0007669"/>
    <property type="project" value="TreeGrafter"/>
</dbReference>
<keyword evidence="9" id="KW-0547">Nucleotide-binding</keyword>
<comment type="catalytic activity">
    <reaction evidence="14">
        <text>L-threonyl-[protein] + ATP = O-phospho-L-threonyl-[protein] + ADP + H(+)</text>
        <dbReference type="Rhea" id="RHEA:46608"/>
        <dbReference type="Rhea" id="RHEA-COMP:11060"/>
        <dbReference type="Rhea" id="RHEA-COMP:11605"/>
        <dbReference type="ChEBI" id="CHEBI:15378"/>
        <dbReference type="ChEBI" id="CHEBI:30013"/>
        <dbReference type="ChEBI" id="CHEBI:30616"/>
        <dbReference type="ChEBI" id="CHEBI:61977"/>
        <dbReference type="ChEBI" id="CHEBI:456216"/>
        <dbReference type="EC" id="2.7.11.1"/>
    </reaction>
</comment>
<dbReference type="OrthoDB" id="3399at2759"/>
<keyword evidence="5" id="KW-0723">Serine/threonine-protein kinase</keyword>
<dbReference type="AlphaFoldDB" id="A0A163K2D4"/>
<dbReference type="GO" id="GO:0005634">
    <property type="term" value="C:nucleus"/>
    <property type="evidence" value="ECO:0007669"/>
    <property type="project" value="UniProtKB-SubCell"/>
</dbReference>
<accession>A0A163K2D4</accession>
<proteinExistence type="inferred from homology"/>
<comment type="subcellular location">
    <subcellularLocation>
        <location evidence="2">Nucleus</location>
    </subcellularLocation>
</comment>
<evidence type="ECO:0000256" key="11">
    <source>
        <dbReference type="ARBA" id="ARBA00022801"/>
    </source>
</evidence>
<dbReference type="GO" id="GO:0016787">
    <property type="term" value="F:hydrolase activity"/>
    <property type="evidence" value="ECO:0007669"/>
    <property type="project" value="UniProtKB-KW"/>
</dbReference>
<evidence type="ECO:0000313" key="18">
    <source>
        <dbReference type="Proteomes" id="UP000078561"/>
    </source>
</evidence>
<evidence type="ECO:0000256" key="14">
    <source>
        <dbReference type="ARBA" id="ARBA00047899"/>
    </source>
</evidence>
<dbReference type="FunFam" id="1.10.510.10:FF:000323">
    <property type="entry name" value="TP53-regulating kinase, putative"/>
    <property type="match status" value="1"/>
</dbReference>
<dbReference type="InParanoid" id="A0A163K2D4"/>
<evidence type="ECO:0000256" key="5">
    <source>
        <dbReference type="ARBA" id="ARBA00022527"/>
    </source>
</evidence>
<evidence type="ECO:0000256" key="10">
    <source>
        <dbReference type="ARBA" id="ARBA00022777"/>
    </source>
</evidence>
<evidence type="ECO:0000256" key="13">
    <source>
        <dbReference type="ARBA" id="ARBA00023242"/>
    </source>
</evidence>
<dbReference type="GO" id="GO:0000408">
    <property type="term" value="C:EKC/KEOPS complex"/>
    <property type="evidence" value="ECO:0007669"/>
    <property type="project" value="TreeGrafter"/>
</dbReference>
<evidence type="ECO:0000256" key="8">
    <source>
        <dbReference type="ARBA" id="ARBA00022694"/>
    </source>
</evidence>
<dbReference type="NCBIfam" id="TIGR03724">
    <property type="entry name" value="arch_bud32"/>
    <property type="match status" value="1"/>
</dbReference>
<sequence length="220" mass="24888">MAEPICIKQGAEARVYHLPTFLTMKEGCIAKERFKKTYRHPDLDQQLTARRVVQEARCLYRCNKAGMDTPTVFLVDVAKATIYMENIIGTTVKRLLLDNQHDQYQALDLASMADKIGMALAKMHSIDIIHGDLTTSNLMLRENGSLVTIDFGLSYGSTMAEDKAVDLYVLERAFSSTHPATERLFANILTSYTKHYKQSKPVIVKLEDVRLRGRKRSMVG</sequence>
<comment type="catalytic activity">
    <reaction evidence="15">
        <text>L-seryl-[protein] + ATP = O-phospho-L-seryl-[protein] + ADP + H(+)</text>
        <dbReference type="Rhea" id="RHEA:17989"/>
        <dbReference type="Rhea" id="RHEA-COMP:9863"/>
        <dbReference type="Rhea" id="RHEA-COMP:11604"/>
        <dbReference type="ChEBI" id="CHEBI:15378"/>
        <dbReference type="ChEBI" id="CHEBI:29999"/>
        <dbReference type="ChEBI" id="CHEBI:30616"/>
        <dbReference type="ChEBI" id="CHEBI:83421"/>
        <dbReference type="ChEBI" id="CHEBI:456216"/>
        <dbReference type="EC" id="2.7.11.1"/>
    </reaction>
</comment>
<evidence type="ECO:0000256" key="15">
    <source>
        <dbReference type="ARBA" id="ARBA00048679"/>
    </source>
</evidence>
<dbReference type="PROSITE" id="PS50011">
    <property type="entry name" value="PROTEIN_KINASE_DOM"/>
    <property type="match status" value="1"/>
</dbReference>
<dbReference type="OMA" id="HKLYMEY"/>
<evidence type="ECO:0000259" key="16">
    <source>
        <dbReference type="PROSITE" id="PS50011"/>
    </source>
</evidence>
<dbReference type="FunFam" id="3.30.200.20:FF:000201">
    <property type="entry name" value="TP53-regulating kinase isoform X1"/>
    <property type="match status" value="1"/>
</dbReference>
<dbReference type="PROSITE" id="PS00109">
    <property type="entry name" value="PROTEIN_KINASE_TYR"/>
    <property type="match status" value="1"/>
</dbReference>
<dbReference type="InterPro" id="IPR022495">
    <property type="entry name" value="Bud32"/>
</dbReference>
<evidence type="ECO:0000313" key="17">
    <source>
        <dbReference type="EMBL" id="SAM05075.1"/>
    </source>
</evidence>
<evidence type="ECO:0000256" key="7">
    <source>
        <dbReference type="ARBA" id="ARBA00022679"/>
    </source>
</evidence>
<dbReference type="FunCoup" id="A0A163K2D4">
    <property type="interactions" value="357"/>
</dbReference>
<comment type="similarity">
    <text evidence="3">Belongs to the protein kinase superfamily. BUD32 family.</text>
</comment>
<evidence type="ECO:0000256" key="4">
    <source>
        <dbReference type="ARBA" id="ARBA00012513"/>
    </source>
</evidence>
<dbReference type="GO" id="GO:0008033">
    <property type="term" value="P:tRNA processing"/>
    <property type="evidence" value="ECO:0007669"/>
    <property type="project" value="UniProtKB-KW"/>
</dbReference>
<dbReference type="GO" id="GO:0004674">
    <property type="term" value="F:protein serine/threonine kinase activity"/>
    <property type="evidence" value="ECO:0007669"/>
    <property type="project" value="UniProtKB-KW"/>
</dbReference>
<keyword evidence="13" id="KW-0539">Nucleus</keyword>
<dbReference type="PANTHER" id="PTHR12209">
    <property type="entry name" value="NON-SPECIFIC SERINE/THREONINE PROTEIN KINASE"/>
    <property type="match status" value="1"/>
</dbReference>
<keyword evidence="12" id="KW-0067">ATP-binding</keyword>
<keyword evidence="11" id="KW-0378">Hydrolase</keyword>
<dbReference type="InterPro" id="IPR008266">
    <property type="entry name" value="Tyr_kinase_AS"/>
</dbReference>
<dbReference type="PANTHER" id="PTHR12209:SF0">
    <property type="entry name" value="EKC_KEOPS COMPLEX SUBUNIT TP53RK"/>
    <property type="match status" value="1"/>
</dbReference>
<dbReference type="Gene3D" id="3.30.200.20">
    <property type="entry name" value="Phosphorylase Kinase, domain 1"/>
    <property type="match status" value="1"/>
</dbReference>
<dbReference type="InterPro" id="IPR011009">
    <property type="entry name" value="Kinase-like_dom_sf"/>
</dbReference>
<keyword evidence="6" id="KW-0597">Phosphoprotein</keyword>
<dbReference type="Proteomes" id="UP000078561">
    <property type="component" value="Unassembled WGS sequence"/>
</dbReference>
<evidence type="ECO:0000256" key="6">
    <source>
        <dbReference type="ARBA" id="ARBA00022553"/>
    </source>
</evidence>
<gene>
    <name evidence="17" type="primary">ABSGL_10941.1 scaffold 12033</name>
</gene>
<reference evidence="17" key="1">
    <citation type="submission" date="2016-04" db="EMBL/GenBank/DDBJ databases">
        <authorList>
            <person name="Evans L.H."/>
            <person name="Alamgir A."/>
            <person name="Owens N."/>
            <person name="Weber N.D."/>
            <person name="Virtaneva K."/>
            <person name="Barbian K."/>
            <person name="Babar A."/>
            <person name="Rosenke K."/>
        </authorList>
    </citation>
    <scope>NUCLEOTIDE SEQUENCE [LARGE SCALE GENOMIC DNA]</scope>
    <source>
        <strain evidence="17">CBS 101.48</strain>
    </source>
</reference>
<keyword evidence="18" id="KW-1185">Reference proteome</keyword>
<dbReference type="SUPFAM" id="SSF56112">
    <property type="entry name" value="Protein kinase-like (PK-like)"/>
    <property type="match status" value="1"/>
</dbReference>
<dbReference type="EC" id="2.7.11.1" evidence="4"/>
<organism evidence="17">
    <name type="scientific">Absidia glauca</name>
    <name type="common">Pin mould</name>
    <dbReference type="NCBI Taxonomy" id="4829"/>
    <lineage>
        <taxon>Eukaryota</taxon>
        <taxon>Fungi</taxon>
        <taxon>Fungi incertae sedis</taxon>
        <taxon>Mucoromycota</taxon>
        <taxon>Mucoromycotina</taxon>
        <taxon>Mucoromycetes</taxon>
        <taxon>Mucorales</taxon>
        <taxon>Cunninghamellaceae</taxon>
        <taxon>Absidia</taxon>
    </lineage>
</organism>
<protein>
    <recommendedName>
        <fullName evidence="4">non-specific serine/threonine protein kinase</fullName>
        <ecNumber evidence="4">2.7.11.1</ecNumber>
    </recommendedName>
</protein>
<dbReference type="Gene3D" id="1.10.510.10">
    <property type="entry name" value="Transferase(Phosphotransferase) domain 1"/>
    <property type="match status" value="1"/>
</dbReference>
<evidence type="ECO:0000256" key="9">
    <source>
        <dbReference type="ARBA" id="ARBA00022741"/>
    </source>
</evidence>
<dbReference type="GO" id="GO:0005524">
    <property type="term" value="F:ATP binding"/>
    <property type="evidence" value="ECO:0007669"/>
    <property type="project" value="UniProtKB-KW"/>
</dbReference>
<keyword evidence="7" id="KW-0808">Transferase</keyword>
<comment type="function">
    <text evidence="1">Component of the EKC/KEOPS complex that is required for the formation of a threonylcarbamoyl group on adenosine at position 37 (t(6)A37) in tRNAs that read codons beginning with adenine. The complex is probably involved in the transfer of the threonylcarbamoyl moiety of threonylcarbamoyl-AMP (TC-AMP) to the N6 group of A37. BUD32 has ATPase activity in the context of the EKC/KEOPS complex and likely plays a supporting role to the catalytic subunit KAE1. The EKC/KEOPS complex also promotes both telomere uncapping and telomere elongation. The complex is required for efficient recruitment of transcriptional coactivators.</text>
</comment>
<evidence type="ECO:0000256" key="3">
    <source>
        <dbReference type="ARBA" id="ARBA00010630"/>
    </source>
</evidence>
<dbReference type="EMBL" id="LT554417">
    <property type="protein sequence ID" value="SAM05075.1"/>
    <property type="molecule type" value="Genomic_DNA"/>
</dbReference>
<evidence type="ECO:0000256" key="1">
    <source>
        <dbReference type="ARBA" id="ARBA00003747"/>
    </source>
</evidence>